<proteinExistence type="predicted"/>
<keyword evidence="2" id="KW-1185">Reference proteome</keyword>
<evidence type="ECO:0000313" key="2">
    <source>
        <dbReference type="Proteomes" id="UP000319209"/>
    </source>
</evidence>
<accession>A0A516GUR1</accession>
<dbReference type="AlphaFoldDB" id="A0A516GUR1"/>
<name>A0A516GUR1_9FLAO</name>
<dbReference type="OrthoDB" id="9951366at2"/>
<reference evidence="1 2" key="1">
    <citation type="submission" date="2019-07" db="EMBL/GenBank/DDBJ databases">
        <title>Genome sequencing for Formosa sp. PS13.</title>
        <authorList>
            <person name="Park S.-J."/>
        </authorList>
    </citation>
    <scope>NUCLEOTIDE SEQUENCE [LARGE SCALE GENOMIC DNA]</scope>
    <source>
        <strain evidence="1 2">PS13</strain>
    </source>
</reference>
<evidence type="ECO:0008006" key="3">
    <source>
        <dbReference type="Google" id="ProtNLM"/>
    </source>
</evidence>
<sequence length="60" mass="6964">MSKDSVQILMGRPQSTDVNDYGFGGVIETWKYKGTNRYVDEFTIEFTNGKLKSVRQFKDH</sequence>
<organism evidence="1 2">
    <name type="scientific">Formosa sediminum</name>
    <dbReference type="NCBI Taxonomy" id="2594004"/>
    <lineage>
        <taxon>Bacteria</taxon>
        <taxon>Pseudomonadati</taxon>
        <taxon>Bacteroidota</taxon>
        <taxon>Flavobacteriia</taxon>
        <taxon>Flavobacteriales</taxon>
        <taxon>Flavobacteriaceae</taxon>
        <taxon>Formosa</taxon>
    </lineage>
</organism>
<protein>
    <recommendedName>
        <fullName evidence="3">DUF2845 domain-containing protein</fullName>
    </recommendedName>
</protein>
<dbReference type="Proteomes" id="UP000319209">
    <property type="component" value="Chromosome"/>
</dbReference>
<evidence type="ECO:0000313" key="1">
    <source>
        <dbReference type="EMBL" id="QDO95264.1"/>
    </source>
</evidence>
<dbReference type="KEGG" id="fop:FNB79_15205"/>
<dbReference type="EMBL" id="CP041637">
    <property type="protein sequence ID" value="QDO95264.1"/>
    <property type="molecule type" value="Genomic_DNA"/>
</dbReference>
<gene>
    <name evidence="1" type="ORF">FNB79_15205</name>
</gene>
<dbReference type="RefSeq" id="WP_143382172.1">
    <property type="nucleotide sequence ID" value="NZ_CP041637.1"/>
</dbReference>